<dbReference type="PANTHER" id="PTHR23201:SF20">
    <property type="entry name" value="GIBBERELLIN-REGULATED PROTEIN 9-LIKE"/>
    <property type="match status" value="1"/>
</dbReference>
<dbReference type="STRING" id="4081.A0A3Q7JKC2"/>
<keyword evidence="2" id="KW-1133">Transmembrane helix</keyword>
<reference evidence="3" key="2">
    <citation type="submission" date="2019-01" db="UniProtKB">
        <authorList>
            <consortium name="EnsemblPlants"/>
        </authorList>
    </citation>
    <scope>IDENTIFICATION</scope>
    <source>
        <strain evidence="3">cv. Heinz 1706</strain>
    </source>
</reference>
<keyword evidence="4" id="KW-1185">Reference proteome</keyword>
<comment type="similarity">
    <text evidence="1">Belongs to the GASA family.</text>
</comment>
<reference evidence="3" key="1">
    <citation type="journal article" date="2012" name="Nature">
        <title>The tomato genome sequence provides insights into fleshy fruit evolution.</title>
        <authorList>
            <consortium name="Tomato Genome Consortium"/>
        </authorList>
    </citation>
    <scope>NUCLEOTIDE SEQUENCE [LARGE SCALE GENOMIC DNA]</scope>
    <source>
        <strain evidence="3">cv. Heinz 1706</strain>
    </source>
</reference>
<evidence type="ECO:0000313" key="3">
    <source>
        <dbReference type="EnsemblPlants" id="Solyc11g017440.2.1"/>
    </source>
</evidence>
<evidence type="ECO:0000313" key="4">
    <source>
        <dbReference type="Proteomes" id="UP000004994"/>
    </source>
</evidence>
<dbReference type="KEGG" id="sly:101267190"/>
<accession>A0A3Q7JKC2</accession>
<dbReference type="PANTHER" id="PTHR23201">
    <property type="entry name" value="EXTENSIN, PROLINE-RICH PROTEIN"/>
    <property type="match status" value="1"/>
</dbReference>
<gene>
    <name evidence="3" type="primary">LOC101267190</name>
</gene>
<dbReference type="Pfam" id="PF02704">
    <property type="entry name" value="GASA"/>
    <property type="match status" value="1"/>
</dbReference>
<sequence length="139" mass="15903">MPLPNCIKYAYIKPYPSSLLISLPFFYTIYFFLKKNMKIFTLFLIFILLIQVFANAATEQIEAGNEGALHKKIHPIKRIHCGYACARRCKKSSRKKVCMRACKTCCARCKCVPPGTYGNKEVCPCYARLRTHGNKPKCP</sequence>
<organism evidence="3">
    <name type="scientific">Solanum lycopersicum</name>
    <name type="common">Tomato</name>
    <name type="synonym">Lycopersicon esculentum</name>
    <dbReference type="NCBI Taxonomy" id="4081"/>
    <lineage>
        <taxon>Eukaryota</taxon>
        <taxon>Viridiplantae</taxon>
        <taxon>Streptophyta</taxon>
        <taxon>Embryophyta</taxon>
        <taxon>Tracheophyta</taxon>
        <taxon>Spermatophyta</taxon>
        <taxon>Magnoliopsida</taxon>
        <taxon>eudicotyledons</taxon>
        <taxon>Gunneridae</taxon>
        <taxon>Pentapetalae</taxon>
        <taxon>asterids</taxon>
        <taxon>lamiids</taxon>
        <taxon>Solanales</taxon>
        <taxon>Solanaceae</taxon>
        <taxon>Solanoideae</taxon>
        <taxon>Solaneae</taxon>
        <taxon>Solanum</taxon>
        <taxon>Solanum subgen. Lycopersicon</taxon>
    </lineage>
</organism>
<dbReference type="InParanoid" id="A0A3Q7JKC2"/>
<proteinExistence type="inferred from homology"/>
<evidence type="ECO:0008006" key="5">
    <source>
        <dbReference type="Google" id="ProtNLM"/>
    </source>
</evidence>
<dbReference type="OMA" id="INCGYAC"/>
<dbReference type="EnsemblPlants" id="Solyc11g017440.2.1">
    <property type="protein sequence ID" value="Solyc11g017440.2.1"/>
    <property type="gene ID" value="Solyc11g017440.2"/>
</dbReference>
<dbReference type="RefSeq" id="XP_004250385.1">
    <property type="nucleotide sequence ID" value="XM_004250337.5"/>
</dbReference>
<feature type="transmembrane region" description="Helical" evidence="2">
    <location>
        <begin position="15"/>
        <end position="33"/>
    </location>
</feature>
<dbReference type="FunCoup" id="A0A3Q7JKC2">
    <property type="interactions" value="58"/>
</dbReference>
<dbReference type="GeneID" id="101267190"/>
<dbReference type="AlphaFoldDB" id="A0A3Q7JKC2"/>
<evidence type="ECO:0000256" key="1">
    <source>
        <dbReference type="ARBA" id="ARBA00010582"/>
    </source>
</evidence>
<dbReference type="InterPro" id="IPR003854">
    <property type="entry name" value="GASA"/>
</dbReference>
<dbReference type="PaxDb" id="4081-Solyc11g017440.1.1"/>
<evidence type="ECO:0000256" key="2">
    <source>
        <dbReference type="SAM" id="Phobius"/>
    </source>
</evidence>
<dbReference type="Gramene" id="Solyc11g017440.2.1">
    <property type="protein sequence ID" value="Solyc11g017440.2.1"/>
    <property type="gene ID" value="Solyc11g017440.2"/>
</dbReference>
<dbReference type="OrthoDB" id="625265at2759"/>
<dbReference type="Proteomes" id="UP000004994">
    <property type="component" value="Chromosome 11"/>
</dbReference>
<keyword evidence="2" id="KW-0472">Membrane</keyword>
<name>A0A3Q7JKC2_SOLLC</name>
<protein>
    <recommendedName>
        <fullName evidence="5">Gibberellin-regulated protein 9</fullName>
    </recommendedName>
</protein>
<keyword evidence="2" id="KW-0812">Transmembrane</keyword>
<feature type="transmembrane region" description="Helical" evidence="2">
    <location>
        <begin position="40"/>
        <end position="57"/>
    </location>
</feature>